<protein>
    <submittedName>
        <fullName evidence="1">Uncharacterized protein</fullName>
    </submittedName>
</protein>
<dbReference type="OrthoDB" id="8299280at2"/>
<evidence type="ECO:0000313" key="1">
    <source>
        <dbReference type="EMBL" id="SCB25901.1"/>
    </source>
</evidence>
<keyword evidence="2" id="KW-1185">Reference proteome</keyword>
<proteinExistence type="predicted"/>
<sequence length="120" mass="13105">MQANHVPSPSQADVLICLDNQQVASRIGSVLMEQGLSVTAIPATGIREWFEPNGCKLVVTHTAMIGDVRTRLNLPIVNLEAFIFDRPDHVAEGAARQFDGEAFIKRVFSVMSGTQKRAAE</sequence>
<name>A0A1C3VDX4_9HYPH</name>
<dbReference type="Proteomes" id="UP000186228">
    <property type="component" value="Unassembled WGS sequence"/>
</dbReference>
<organism evidence="1 2">
    <name type="scientific">Rhizobium hainanense</name>
    <dbReference type="NCBI Taxonomy" id="52131"/>
    <lineage>
        <taxon>Bacteria</taxon>
        <taxon>Pseudomonadati</taxon>
        <taxon>Pseudomonadota</taxon>
        <taxon>Alphaproteobacteria</taxon>
        <taxon>Hyphomicrobiales</taxon>
        <taxon>Rhizobiaceae</taxon>
        <taxon>Rhizobium/Agrobacterium group</taxon>
        <taxon>Rhizobium</taxon>
    </lineage>
</organism>
<gene>
    <name evidence="1" type="ORF">GA0061100_105405</name>
</gene>
<dbReference type="AlphaFoldDB" id="A0A1C3VDX4"/>
<reference evidence="2" key="1">
    <citation type="submission" date="2016-08" db="EMBL/GenBank/DDBJ databases">
        <authorList>
            <person name="Varghese N."/>
            <person name="Submissions Spin"/>
        </authorList>
    </citation>
    <scope>NUCLEOTIDE SEQUENCE [LARGE SCALE GENOMIC DNA]</scope>
    <source>
        <strain evidence="2">CCBAU 57015</strain>
    </source>
</reference>
<dbReference type="EMBL" id="FMAC01000005">
    <property type="protein sequence ID" value="SCB25901.1"/>
    <property type="molecule type" value="Genomic_DNA"/>
</dbReference>
<dbReference type="RefSeq" id="WP_075854197.1">
    <property type="nucleotide sequence ID" value="NZ_FMAC01000005.1"/>
</dbReference>
<accession>A0A1C3VDX4</accession>
<evidence type="ECO:0000313" key="2">
    <source>
        <dbReference type="Proteomes" id="UP000186228"/>
    </source>
</evidence>